<dbReference type="PANTHER" id="PTHR12161:SF5">
    <property type="entry name" value="IST1 HOMOLOG"/>
    <property type="match status" value="1"/>
</dbReference>
<protein>
    <recommendedName>
        <fullName evidence="5">IST1-like protein</fullName>
    </recommendedName>
</protein>
<evidence type="ECO:0000256" key="1">
    <source>
        <dbReference type="ARBA" id="ARBA00005536"/>
    </source>
</evidence>
<gene>
    <name evidence="4" type="ORF">VSP0166_LOCUS50</name>
</gene>
<feature type="region of interest" description="Disordered" evidence="3">
    <location>
        <begin position="482"/>
        <end position="501"/>
    </location>
</feature>
<evidence type="ECO:0000313" key="4">
    <source>
        <dbReference type="EMBL" id="CAE2198696.1"/>
    </source>
</evidence>
<name>A0A7S4HH59_9EUKA</name>
<dbReference type="InterPro" id="IPR005061">
    <property type="entry name" value="Ist1"/>
</dbReference>
<dbReference type="InterPro" id="IPR042277">
    <property type="entry name" value="IST1-like"/>
</dbReference>
<dbReference type="GO" id="GO:0015031">
    <property type="term" value="P:protein transport"/>
    <property type="evidence" value="ECO:0007669"/>
    <property type="project" value="InterPro"/>
</dbReference>
<feature type="region of interest" description="Disordered" evidence="3">
    <location>
        <begin position="361"/>
        <end position="385"/>
    </location>
</feature>
<comment type="similarity">
    <text evidence="1">Belongs to the IST1 family.</text>
</comment>
<dbReference type="AlphaFoldDB" id="A0A7S4HH59"/>
<feature type="coiled-coil region" evidence="2">
    <location>
        <begin position="27"/>
        <end position="54"/>
    </location>
</feature>
<feature type="compositionally biased region" description="Polar residues" evidence="3">
    <location>
        <begin position="482"/>
        <end position="494"/>
    </location>
</feature>
<evidence type="ECO:0000256" key="3">
    <source>
        <dbReference type="SAM" id="MobiDB-lite"/>
    </source>
</evidence>
<dbReference type="EMBL" id="HBKP01000079">
    <property type="protein sequence ID" value="CAE2198696.1"/>
    <property type="molecule type" value="Transcribed_RNA"/>
</dbReference>
<dbReference type="PANTHER" id="PTHR12161">
    <property type="entry name" value="IST1 FAMILY MEMBER"/>
    <property type="match status" value="1"/>
</dbReference>
<sequence>MSWFGLGKTETKVYRERDLKAHVKSGLIRLNLRKNKAQTAVQKARKDISVLLKNGDDEKARIIAEQGMKEENLVSAFEELQALCEEVQSRIGIITANKRLPIDLKEPICTLIWASARIDIKEFGLIREQFALRFGANLDHEALCNIENCVSDIVINLLSPEPPEETTVFAYLKNVAVEFNIEWGFDEDLEVPEASLQDIYGFAMGDVTEPAVDDVISHDASQISIDDFPDVHSPLASFGSTESPKQTVDDVDDLDAFEKMFAPIPTSNNVSSTPVKSVGLVSQPKIQKVSVTSPQLTSGTVQTVKHVQPVSQSATKNMQTPKATAVKNLNMSQELAHMSEKDLEAEFEQLFNCSLDEAAEDTLPEQGKPSSSISLEKSTNTPTPDLEANEKAVVTSTIQLEKSPGLSPVQTKLNEAEFTVQHVSTAESTEYDDLFSASVPQTESEGPPVDILPSAWSSETAPAPMVQENDYDDIFERLSSISSQTSVEQNNNSGPAEPSIEGMNEMTDEEWAARFNSSASQMLDPSSFDFGDSTDISIPAAPEEQKIADTSDDDLMRRFMAL</sequence>
<organism evidence="4">
    <name type="scientific">Vannella robusta</name>
    <dbReference type="NCBI Taxonomy" id="1487602"/>
    <lineage>
        <taxon>Eukaryota</taxon>
        <taxon>Amoebozoa</taxon>
        <taxon>Discosea</taxon>
        <taxon>Flabellinia</taxon>
        <taxon>Vannellidae</taxon>
        <taxon>Vannella</taxon>
    </lineage>
</organism>
<evidence type="ECO:0008006" key="5">
    <source>
        <dbReference type="Google" id="ProtNLM"/>
    </source>
</evidence>
<feature type="compositionally biased region" description="Polar residues" evidence="3">
    <location>
        <begin position="368"/>
        <end position="383"/>
    </location>
</feature>
<keyword evidence="2" id="KW-0175">Coiled coil</keyword>
<accession>A0A7S4HH59</accession>
<evidence type="ECO:0000256" key="2">
    <source>
        <dbReference type="SAM" id="Coils"/>
    </source>
</evidence>
<dbReference type="Pfam" id="PF03398">
    <property type="entry name" value="Ist1"/>
    <property type="match status" value="1"/>
</dbReference>
<dbReference type="Gene3D" id="1.20.1260.60">
    <property type="entry name" value="Vacuolar protein sorting-associated protein Ist1"/>
    <property type="match status" value="1"/>
</dbReference>
<proteinExistence type="inferred from homology"/>
<reference evidence="4" key="1">
    <citation type="submission" date="2021-01" db="EMBL/GenBank/DDBJ databases">
        <authorList>
            <person name="Corre E."/>
            <person name="Pelletier E."/>
            <person name="Niang G."/>
            <person name="Scheremetjew M."/>
            <person name="Finn R."/>
            <person name="Kale V."/>
            <person name="Holt S."/>
            <person name="Cochrane G."/>
            <person name="Meng A."/>
            <person name="Brown T."/>
            <person name="Cohen L."/>
        </authorList>
    </citation>
    <scope>NUCLEOTIDE SEQUENCE</scope>
    <source>
        <strain evidence="4">DIVA3 518/3/11/1/6</strain>
    </source>
</reference>